<dbReference type="PANTHER" id="PTHR43081">
    <property type="entry name" value="ADENYLATE CYCLASE, TERMINAL-DIFFERENTIATION SPECIFIC-RELATED"/>
    <property type="match status" value="1"/>
</dbReference>
<dbReference type="InterPro" id="IPR029787">
    <property type="entry name" value="Nucleotide_cyclase"/>
</dbReference>
<feature type="domain" description="Guanylate cyclase" evidence="1">
    <location>
        <begin position="221"/>
        <end position="351"/>
    </location>
</feature>
<organism evidence="2 3">
    <name type="scientific">Skermanella stibiiresistens SB22</name>
    <dbReference type="NCBI Taxonomy" id="1385369"/>
    <lineage>
        <taxon>Bacteria</taxon>
        <taxon>Pseudomonadati</taxon>
        <taxon>Pseudomonadota</taxon>
        <taxon>Alphaproteobacteria</taxon>
        <taxon>Rhodospirillales</taxon>
        <taxon>Azospirillaceae</taxon>
        <taxon>Skermanella</taxon>
    </lineage>
</organism>
<keyword evidence="3" id="KW-1185">Reference proteome</keyword>
<dbReference type="SUPFAM" id="SSF55073">
    <property type="entry name" value="Nucleotide cyclase"/>
    <property type="match status" value="1"/>
</dbReference>
<dbReference type="InterPro" id="IPR050697">
    <property type="entry name" value="Adenylyl/Guanylyl_Cyclase_3/4"/>
</dbReference>
<dbReference type="OrthoDB" id="9762462at2"/>
<dbReference type="SMART" id="SM00044">
    <property type="entry name" value="CYCc"/>
    <property type="match status" value="1"/>
</dbReference>
<dbReference type="EMBL" id="AVFL01000017">
    <property type="protein sequence ID" value="EWY38608.1"/>
    <property type="molecule type" value="Genomic_DNA"/>
</dbReference>
<dbReference type="GO" id="GO:0004016">
    <property type="term" value="F:adenylate cyclase activity"/>
    <property type="evidence" value="ECO:0007669"/>
    <property type="project" value="UniProtKB-ARBA"/>
</dbReference>
<dbReference type="Pfam" id="PF00211">
    <property type="entry name" value="Guanylate_cyc"/>
    <property type="match status" value="1"/>
</dbReference>
<dbReference type="CDD" id="cd07302">
    <property type="entry name" value="CHD"/>
    <property type="match status" value="1"/>
</dbReference>
<proteinExistence type="predicted"/>
<dbReference type="PROSITE" id="PS50125">
    <property type="entry name" value="GUANYLATE_CYCLASE_2"/>
    <property type="match status" value="1"/>
</dbReference>
<evidence type="ECO:0000313" key="2">
    <source>
        <dbReference type="EMBL" id="EWY38608.1"/>
    </source>
</evidence>
<comment type="caution">
    <text evidence="2">The sequence shown here is derived from an EMBL/GenBank/DDBJ whole genome shotgun (WGS) entry which is preliminary data.</text>
</comment>
<dbReference type="GO" id="GO:0006171">
    <property type="term" value="P:cAMP biosynthetic process"/>
    <property type="evidence" value="ECO:0007669"/>
    <property type="project" value="TreeGrafter"/>
</dbReference>
<dbReference type="PANTHER" id="PTHR43081:SF11">
    <property type="entry name" value="BLR2264 PROTEIN"/>
    <property type="match status" value="1"/>
</dbReference>
<dbReference type="PATRIC" id="fig|1385369.3.peg.4374"/>
<evidence type="ECO:0000259" key="1">
    <source>
        <dbReference type="PROSITE" id="PS50125"/>
    </source>
</evidence>
<evidence type="ECO:0000313" key="3">
    <source>
        <dbReference type="Proteomes" id="UP000019486"/>
    </source>
</evidence>
<dbReference type="Gene3D" id="3.30.70.1230">
    <property type="entry name" value="Nucleotide cyclase"/>
    <property type="match status" value="1"/>
</dbReference>
<dbReference type="Proteomes" id="UP000019486">
    <property type="component" value="Unassembled WGS sequence"/>
</dbReference>
<sequence>MGRLMDASEGIKAWIIKAGLAGVGEGELVTGYCERLVQAGVPIWRASVGADTLHPLIDAQGHRWFAGIGVHEEHFHREESRERRDSWLNSTWRWMIENEQPEMRRKLYLGEGADQFPLLADLAAQGGTDYWSIIIDYGAGAALGETQGVALSWTTRDPVGFQQAGMDLIRETMPVFALAYKAAMTVNVARVVARTYMGEDVANRVLRGDIERGKVKTVRKVLWFSDLTGFTRLADTLPRDQLLDLLNAYADCLVGVVHGHGGEVLKFLGDGILAVIGKGGCEACQRALDAASAARAAVAALNEARSAAGLPTTGFTLALHEGEVHYGNIGSRDRLDFTVVGPAVNEASRIQAMSRSLDQPILISATFAAACGPERRRVVSVGRYALRGVERPQELFTLDDGAVQDAAS</sequence>
<name>W9H4E6_9PROT</name>
<dbReference type="AlphaFoldDB" id="W9H4E6"/>
<dbReference type="InterPro" id="IPR001054">
    <property type="entry name" value="A/G_cyclase"/>
</dbReference>
<gene>
    <name evidence="2" type="ORF">N825_12415</name>
</gene>
<accession>W9H4E6</accession>
<protein>
    <recommendedName>
        <fullName evidence="1">Guanylate cyclase domain-containing protein</fullName>
    </recommendedName>
</protein>
<dbReference type="GO" id="GO:0035556">
    <property type="term" value="P:intracellular signal transduction"/>
    <property type="evidence" value="ECO:0007669"/>
    <property type="project" value="InterPro"/>
</dbReference>
<reference evidence="2 3" key="1">
    <citation type="submission" date="2013-08" db="EMBL/GenBank/DDBJ databases">
        <title>The genome sequence of Skermanella stibiiresistens.</title>
        <authorList>
            <person name="Zhu W."/>
            <person name="Wang G."/>
        </authorList>
    </citation>
    <scope>NUCLEOTIDE SEQUENCE [LARGE SCALE GENOMIC DNA]</scope>
    <source>
        <strain evidence="2 3">SB22</strain>
    </source>
</reference>
<dbReference type="STRING" id="1385369.N825_12415"/>